<evidence type="ECO:0000259" key="4">
    <source>
        <dbReference type="SMART" id="SM00899"/>
    </source>
</evidence>
<dbReference type="SUPFAM" id="SSF50037">
    <property type="entry name" value="C-terminal domain of transcriptional repressors"/>
    <property type="match status" value="1"/>
</dbReference>
<keyword evidence="3" id="KW-0408">Iron</keyword>
<proteinExistence type="predicted"/>
<feature type="domain" description="Ferrous iron transporter FeoA-like" evidence="4">
    <location>
        <begin position="146"/>
        <end position="216"/>
    </location>
</feature>
<dbReference type="AlphaFoldDB" id="A0A0B0EI59"/>
<name>A0A0B0EI59_9BACT</name>
<dbReference type="SMART" id="SM00899">
    <property type="entry name" value="FeoA"/>
    <property type="match status" value="1"/>
</dbReference>
<evidence type="ECO:0000256" key="1">
    <source>
        <dbReference type="ARBA" id="ARBA00004496"/>
    </source>
</evidence>
<evidence type="ECO:0000313" key="5">
    <source>
        <dbReference type="EMBL" id="KHE92752.1"/>
    </source>
</evidence>
<dbReference type="GO" id="GO:0046914">
    <property type="term" value="F:transition metal ion binding"/>
    <property type="evidence" value="ECO:0007669"/>
    <property type="project" value="InterPro"/>
</dbReference>
<evidence type="ECO:0000313" key="6">
    <source>
        <dbReference type="Proteomes" id="UP000030652"/>
    </source>
</evidence>
<dbReference type="InterPro" id="IPR001367">
    <property type="entry name" value="Fe_dep_repressor"/>
</dbReference>
<dbReference type="GO" id="GO:0046983">
    <property type="term" value="F:protein dimerization activity"/>
    <property type="evidence" value="ECO:0007669"/>
    <property type="project" value="InterPro"/>
</dbReference>
<evidence type="ECO:0000256" key="3">
    <source>
        <dbReference type="ARBA" id="ARBA00023004"/>
    </source>
</evidence>
<reference evidence="5 6" key="1">
    <citation type="submission" date="2014-10" db="EMBL/GenBank/DDBJ databases">
        <title>Draft genome of anammox bacterium scalindua brodae, obtained using differential coverage binning of sequence data from two enrichment reactors.</title>
        <authorList>
            <person name="Speth D.R."/>
            <person name="Russ L."/>
            <person name="Kartal B."/>
            <person name="Op den Camp H.J."/>
            <person name="Dutilh B.E."/>
            <person name="Jetten M.S."/>
        </authorList>
    </citation>
    <scope>NUCLEOTIDE SEQUENCE [LARGE SCALE GENOMIC DNA]</scope>
    <source>
        <strain evidence="5">RU1</strain>
    </source>
</reference>
<dbReference type="PANTHER" id="PTHR33238">
    <property type="entry name" value="IRON (METAL) DEPENDENT REPRESSOR, DTXR FAMILY"/>
    <property type="match status" value="1"/>
</dbReference>
<dbReference type="InterPro" id="IPR038157">
    <property type="entry name" value="FeoA_core_dom"/>
</dbReference>
<dbReference type="Pfam" id="PF04023">
    <property type="entry name" value="FeoA"/>
    <property type="match status" value="1"/>
</dbReference>
<dbReference type="Gene3D" id="2.30.30.90">
    <property type="match status" value="1"/>
</dbReference>
<comment type="subunit">
    <text evidence="2">Homodimer.</text>
</comment>
<dbReference type="InterPro" id="IPR007167">
    <property type="entry name" value="Fe-transptr_FeoA-like"/>
</dbReference>
<dbReference type="EMBL" id="JRYO01000093">
    <property type="protein sequence ID" value="KHE92752.1"/>
    <property type="molecule type" value="Genomic_DNA"/>
</dbReference>
<evidence type="ECO:0000256" key="2">
    <source>
        <dbReference type="ARBA" id="ARBA00011738"/>
    </source>
</evidence>
<dbReference type="eggNOG" id="COG1321">
    <property type="taxonomic scope" value="Bacteria"/>
</dbReference>
<dbReference type="InterPro" id="IPR036388">
    <property type="entry name" value="WH-like_DNA-bd_sf"/>
</dbReference>
<dbReference type="InterPro" id="IPR050536">
    <property type="entry name" value="DtxR_MntR_Metal-Reg"/>
</dbReference>
<protein>
    <submittedName>
        <fullName evidence="5">Putative iron dependent repressor</fullName>
    </submittedName>
</protein>
<dbReference type="PANTHER" id="PTHR33238:SF11">
    <property type="entry name" value="TRANSCRIPTIONAL REGULATOR MNTR"/>
    <property type="match status" value="1"/>
</dbReference>
<dbReference type="Pfam" id="PF02742">
    <property type="entry name" value="Fe_dep_repr_C"/>
    <property type="match status" value="1"/>
</dbReference>
<dbReference type="SMART" id="SM00529">
    <property type="entry name" value="HTH_DTXR"/>
    <property type="match status" value="1"/>
</dbReference>
<comment type="subcellular location">
    <subcellularLocation>
        <location evidence="1">Cytoplasm</location>
    </subcellularLocation>
</comment>
<dbReference type="GO" id="GO:0005737">
    <property type="term" value="C:cytoplasm"/>
    <property type="evidence" value="ECO:0007669"/>
    <property type="project" value="UniProtKB-SubCell"/>
</dbReference>
<dbReference type="InterPro" id="IPR022689">
    <property type="entry name" value="Iron_dep_repressor"/>
</dbReference>
<gene>
    <name evidence="5" type="ORF">SCABRO_01480</name>
</gene>
<comment type="caution">
    <text evidence="5">The sequence shown here is derived from an EMBL/GenBank/DDBJ whole genome shotgun (WGS) entry which is preliminary data.</text>
</comment>
<dbReference type="InterPro" id="IPR036421">
    <property type="entry name" value="Fe_dep_repressor_sf"/>
</dbReference>
<dbReference type="eggNOG" id="COG1918">
    <property type="taxonomic scope" value="Bacteria"/>
</dbReference>
<dbReference type="Proteomes" id="UP000030652">
    <property type="component" value="Unassembled WGS sequence"/>
</dbReference>
<dbReference type="SUPFAM" id="SSF47979">
    <property type="entry name" value="Iron-dependent repressor protein, dimerization domain"/>
    <property type="match status" value="1"/>
</dbReference>
<dbReference type="Gene3D" id="1.10.10.10">
    <property type="entry name" value="Winged helix-like DNA-binding domain superfamily/Winged helix DNA-binding domain"/>
    <property type="match status" value="1"/>
</dbReference>
<sequence length="219" mass="24760">MADEVQIEEMLEYIWILEEKNDKAENARMSDKFGEDVTNTYLNVMAEKQLIKLHDSEIVFTETGKKQAELIIRRHRIAERLLNDVLEMRGDEFERGACQFEHFVNEEIIASICTLLGHPAVCPHGNKIPQGECCLSAKKNLEPVISPLSAIKTGKTVKVVYISTKSHASLDRLSGIGVIPGLELTIHQKFPSMILQYGETQLALDNDIAKNVFVRIIQR</sequence>
<accession>A0A0B0EI59</accession>
<organism evidence="5 6">
    <name type="scientific">Candidatus Scalindua brodae</name>
    <dbReference type="NCBI Taxonomy" id="237368"/>
    <lineage>
        <taxon>Bacteria</taxon>
        <taxon>Pseudomonadati</taxon>
        <taxon>Planctomycetota</taxon>
        <taxon>Candidatus Brocadiia</taxon>
        <taxon>Candidatus Brocadiales</taxon>
        <taxon>Candidatus Scalinduaceae</taxon>
        <taxon>Candidatus Scalindua</taxon>
    </lineage>
</organism>
<dbReference type="InterPro" id="IPR008988">
    <property type="entry name" value="Transcriptional_repressor_C"/>
</dbReference>
<dbReference type="GO" id="GO:0003700">
    <property type="term" value="F:DNA-binding transcription factor activity"/>
    <property type="evidence" value="ECO:0007669"/>
    <property type="project" value="InterPro"/>
</dbReference>